<dbReference type="Proteomes" id="UP000515908">
    <property type="component" value="Chromosome 07"/>
</dbReference>
<reference evidence="3 4" key="1">
    <citation type="submission" date="2020-08" db="EMBL/GenBank/DDBJ databases">
        <authorList>
            <person name="Newling K."/>
            <person name="Davey J."/>
            <person name="Forrester S."/>
        </authorList>
    </citation>
    <scope>NUCLEOTIDE SEQUENCE [LARGE SCALE GENOMIC DNA]</scope>
    <source>
        <strain evidence="4">Crithidia deanei Carvalho (ATCC PRA-265)</strain>
    </source>
</reference>
<keyword evidence="4" id="KW-1185">Reference proteome</keyword>
<sequence>MHVEFRLCDLSNVSLFDCQSFFRMKELMALQSSGNERIEANSPDGKRKLLDVNTFAKKSDNPHLCMNAIKKYKPTLRIQLVFEKLVKLESGDLEMKLEWRQHEKQSTTNFDGSDIQTKRFNTRPREVILTSLPLTAADCVIKMRLIQLAPDIKDEKFNEKLDSVLNSSPNQECHRQTPLCIGVAKITLKELMNIRGGVCIALQAKQTLSRLVEELNLNTVATNAMFGKDIGGSAFLTVQVTHYSFGKVPISKLLLNPTKSDGNTTYQGSENDNISRTSDRRSHQSRGMGNEEADPSSQFDSPVVRFAMIPYIALADFLIRSSDAVSWRNPKKTLVLLLMVLLSMAANLLEAVIVVLFLAMLILTLRTTLSLYHVPPVVSGGRPMVSPLTSAKSPHVYLYGKNNTLFNALIRARLFFAQGLQKDAFYELALIIHTIRRSQRQIVIGVVAIGLSLFLLSVETLILIGIVGAFVVHPISLHFPISTRKQIKSDSSVVGLIIKAYRINKPMRVVRVVQVSVLADPSERRRSTEMIEQQSLSRLPSSMGFDDRFLEYVKAKTPSSAAPSLASSVPFAMHKRAYTVDYDTNIIERQHQNASFLSFGVIVFKFDAVGPMVSSTAYNTTNRSANCNAFVRRLSQHYFEVKQMKEQIMDFQTFFSNTLNLLSYVRRQCTMQTFVSPNSTKRKSDGGSVRLDLFVRNAWLLEHGEDDGITTTLLETSNRSLTIEKLQKKELVHDDARSLALLAAHLLQGSRLSIYYSGSGSVVCSTILPLVQGSDRIERANGINPCPQPLFNTLEEIWRGTMLTSSSSGENPIFNIDTVLSIINTYRDSNKIVGSPSETGKNGQRTSFLSGIQATQRQSSVPNAHHHRSQSGQLPYGALTENRRSTFASPNGRDVGYTRPKREASEETRRVSSTLLLEPEEIVSPK</sequence>
<keyword evidence="2" id="KW-0812">Transmembrane</keyword>
<evidence type="ECO:0000256" key="2">
    <source>
        <dbReference type="SAM" id="Phobius"/>
    </source>
</evidence>
<feature type="region of interest" description="Disordered" evidence="1">
    <location>
        <begin position="852"/>
        <end position="913"/>
    </location>
</feature>
<feature type="compositionally biased region" description="Polar residues" evidence="1">
    <location>
        <begin position="261"/>
        <end position="276"/>
    </location>
</feature>
<dbReference type="EMBL" id="LR877151">
    <property type="protein sequence ID" value="CAD2216982.1"/>
    <property type="molecule type" value="Genomic_DNA"/>
</dbReference>
<keyword evidence="2" id="KW-0472">Membrane</keyword>
<name>A0A7G2CFQ3_9TRYP</name>
<dbReference type="AlphaFoldDB" id="A0A7G2CFQ3"/>
<evidence type="ECO:0000256" key="1">
    <source>
        <dbReference type="SAM" id="MobiDB-lite"/>
    </source>
</evidence>
<evidence type="ECO:0000313" key="3">
    <source>
        <dbReference type="EMBL" id="CAD2216982.1"/>
    </source>
</evidence>
<feature type="transmembrane region" description="Helical" evidence="2">
    <location>
        <begin position="334"/>
        <end position="363"/>
    </location>
</feature>
<protein>
    <submittedName>
        <fullName evidence="3">Uncharacterized protein</fullName>
    </submittedName>
</protein>
<organism evidence="3 4">
    <name type="scientific">Angomonas deanei</name>
    <dbReference type="NCBI Taxonomy" id="59799"/>
    <lineage>
        <taxon>Eukaryota</taxon>
        <taxon>Discoba</taxon>
        <taxon>Euglenozoa</taxon>
        <taxon>Kinetoplastea</taxon>
        <taxon>Metakinetoplastina</taxon>
        <taxon>Trypanosomatida</taxon>
        <taxon>Trypanosomatidae</taxon>
        <taxon>Strigomonadinae</taxon>
        <taxon>Angomonas</taxon>
    </lineage>
</organism>
<keyword evidence="2" id="KW-1133">Transmembrane helix</keyword>
<feature type="compositionally biased region" description="Basic and acidic residues" evidence="1">
    <location>
        <begin position="900"/>
        <end position="910"/>
    </location>
</feature>
<gene>
    <name evidence="3" type="ORF">ADEAN_000446000</name>
</gene>
<evidence type="ECO:0000313" key="4">
    <source>
        <dbReference type="Proteomes" id="UP000515908"/>
    </source>
</evidence>
<feature type="transmembrane region" description="Helical" evidence="2">
    <location>
        <begin position="442"/>
        <end position="472"/>
    </location>
</feature>
<feature type="compositionally biased region" description="Polar residues" evidence="1">
    <location>
        <begin position="852"/>
        <end position="862"/>
    </location>
</feature>
<proteinExistence type="predicted"/>
<accession>A0A7G2CFQ3</accession>
<dbReference type="VEuPathDB" id="TriTrypDB:ADEAN_000446000"/>
<feature type="region of interest" description="Disordered" evidence="1">
    <location>
        <begin position="261"/>
        <end position="298"/>
    </location>
</feature>